<feature type="region of interest" description="Disordered" evidence="1">
    <location>
        <begin position="98"/>
        <end position="141"/>
    </location>
</feature>
<dbReference type="EMBL" id="LATX01001743">
    <property type="protein sequence ID" value="KTB38623.1"/>
    <property type="molecule type" value="Genomic_DNA"/>
</dbReference>
<evidence type="ECO:0000313" key="2">
    <source>
        <dbReference type="EMBL" id="KTB38623.1"/>
    </source>
</evidence>
<gene>
    <name evidence="2" type="ORF">WG66_8801</name>
</gene>
<feature type="compositionally biased region" description="Basic residues" evidence="1">
    <location>
        <begin position="118"/>
        <end position="129"/>
    </location>
</feature>
<evidence type="ECO:0000313" key="3">
    <source>
        <dbReference type="Proteomes" id="UP000054988"/>
    </source>
</evidence>
<reference evidence="2 3" key="1">
    <citation type="submission" date="2015-12" db="EMBL/GenBank/DDBJ databases">
        <title>Draft genome sequence of Moniliophthora roreri, the causal agent of frosty pod rot of cacao.</title>
        <authorList>
            <person name="Aime M.C."/>
            <person name="Diaz-Valderrama J.R."/>
            <person name="Kijpornyongpan T."/>
            <person name="Phillips-Mora W."/>
        </authorList>
    </citation>
    <scope>NUCLEOTIDE SEQUENCE [LARGE SCALE GENOMIC DNA]</scope>
    <source>
        <strain evidence="2 3">MCA 2952</strain>
    </source>
</reference>
<sequence length="437" mass="48098">MLASRPISRNGENANANQRMMIAKTPGRGLKNENALRNLPGTVGRGKANVLQTPFQAKGTKTGPKDIQTGPSKLQLQTISRPFLDKTPFPNRIISLQNQTPLNRDPSESPDSAQRPSSTRKHIRLPRHSQKFETPLNTKPHWDISEDEIDIAVPAEVPKVVEEKEDYDEVEYMAPNTLDLPYQPPFDFDLPDYKEVGRSILEFSRKGLVEEPQIPPDVVPDINNIGLVSWDMIPLPELEDDNPFRIARAELQKEKQAAKKPITRPTTKPVPVPAITRTRSIPATTRTSRPGTSTSTAPSSTHARTAPNTTTVSRPRAQSAATVKPKSTASVTRPVQRKPVATAATTVKPSATTSRVTKPKSTVASSSTKRPATSASHHKPTTSTRTRPAMSTGRHTALQAAVRRPAQVTKEKMEEDDGLILKVDVVKDEEDDFLFDV</sequence>
<accession>A0A0W0FQG3</accession>
<protein>
    <submittedName>
        <fullName evidence="2">Uncharacterized protein</fullName>
    </submittedName>
</protein>
<name>A0A0W0FQG3_MONRR</name>
<organism evidence="2 3">
    <name type="scientific">Moniliophthora roreri</name>
    <name type="common">Frosty pod rot fungus</name>
    <name type="synonym">Monilia roreri</name>
    <dbReference type="NCBI Taxonomy" id="221103"/>
    <lineage>
        <taxon>Eukaryota</taxon>
        <taxon>Fungi</taxon>
        <taxon>Dikarya</taxon>
        <taxon>Basidiomycota</taxon>
        <taxon>Agaricomycotina</taxon>
        <taxon>Agaricomycetes</taxon>
        <taxon>Agaricomycetidae</taxon>
        <taxon>Agaricales</taxon>
        <taxon>Marasmiineae</taxon>
        <taxon>Marasmiaceae</taxon>
        <taxon>Moniliophthora</taxon>
    </lineage>
</organism>
<feature type="compositionally biased region" description="Polar residues" evidence="1">
    <location>
        <begin position="319"/>
        <end position="333"/>
    </location>
</feature>
<feature type="compositionally biased region" description="Low complexity" evidence="1">
    <location>
        <begin position="282"/>
        <end position="307"/>
    </location>
</feature>
<feature type="region of interest" description="Disordered" evidence="1">
    <location>
        <begin position="254"/>
        <end position="395"/>
    </location>
</feature>
<proteinExistence type="predicted"/>
<comment type="caution">
    <text evidence="2">The sequence shown here is derived from an EMBL/GenBank/DDBJ whole genome shotgun (WGS) entry which is preliminary data.</text>
</comment>
<feature type="compositionally biased region" description="Polar residues" evidence="1">
    <location>
        <begin position="343"/>
        <end position="386"/>
    </location>
</feature>
<dbReference type="Proteomes" id="UP000054988">
    <property type="component" value="Unassembled WGS sequence"/>
</dbReference>
<evidence type="ECO:0000256" key="1">
    <source>
        <dbReference type="SAM" id="MobiDB-lite"/>
    </source>
</evidence>
<dbReference type="eggNOG" id="ENOG502SQAY">
    <property type="taxonomic scope" value="Eukaryota"/>
</dbReference>
<dbReference type="AlphaFoldDB" id="A0A0W0FQG3"/>